<dbReference type="RefSeq" id="WP_137409497.1">
    <property type="nucleotide sequence ID" value="NZ_CP109971.1"/>
</dbReference>
<dbReference type="Proteomes" id="UP000298735">
    <property type="component" value="Plasmid pAtCFBP5507b"/>
</dbReference>
<name>A0A4Z1QR97_9HYPH</name>
<evidence type="ECO:0000313" key="2">
    <source>
        <dbReference type="Proteomes" id="UP000298735"/>
    </source>
</evidence>
<reference evidence="1" key="1">
    <citation type="submission" date="2022-10" db="EMBL/GenBank/DDBJ databases">
        <title>Complete genome sequence of Agrobacterium salinitolerans CFBP5507.</title>
        <authorList>
            <person name="Tchabashvili S."/>
            <person name="Yen H.-C."/>
            <person name="Haryono M."/>
            <person name="Lin Y.-C."/>
            <person name="Lai E.-M."/>
            <person name="Kuo C.-H."/>
        </authorList>
    </citation>
    <scope>NUCLEOTIDE SEQUENCE</scope>
    <source>
        <strain evidence="1">CFBP5507</strain>
        <plasmid evidence="1">pAtCFBP5507b</plasmid>
    </source>
</reference>
<organism evidence="1 2">
    <name type="scientific">Agrobacterium salinitolerans</name>
    <dbReference type="NCBI Taxonomy" id="1183413"/>
    <lineage>
        <taxon>Bacteria</taxon>
        <taxon>Pseudomonadati</taxon>
        <taxon>Pseudomonadota</taxon>
        <taxon>Alphaproteobacteria</taxon>
        <taxon>Hyphomicrobiales</taxon>
        <taxon>Rhizobiaceae</taxon>
        <taxon>Rhizobium/Agrobacterium group</taxon>
        <taxon>Agrobacterium</taxon>
    </lineage>
</organism>
<dbReference type="EMBL" id="CP109971">
    <property type="protein sequence ID" value="UYZ11196.1"/>
    <property type="molecule type" value="Genomic_DNA"/>
</dbReference>
<sequence length="127" mass="13958">MPSSTGVNAATGAPLTDWDHTRQSIDKILNTPIGARVMRRDFGSDLPDLVDAKMTRRNVLALYSSAATAIQKWEPRFRMRFGKVSRADAGGKISLEIFGVYYPLGHRGDYSIAEDESVRVVIAGRSS</sequence>
<protein>
    <submittedName>
        <fullName evidence="1">GPW/gp25 family protein</fullName>
    </submittedName>
</protein>
<geneLocation type="plasmid" evidence="1 2">
    <name>pAtCFBP5507b</name>
</geneLocation>
<dbReference type="InterPro" id="IPR007048">
    <property type="entry name" value="IraD/Gp25-like"/>
</dbReference>
<gene>
    <name evidence="1" type="ORF">CFBP5507_26160</name>
</gene>
<dbReference type="OrthoDB" id="9802846at2"/>
<dbReference type="SUPFAM" id="SSF160719">
    <property type="entry name" value="gpW/gp25-like"/>
    <property type="match status" value="1"/>
</dbReference>
<dbReference type="KEGG" id="asal:CFBP5507_26160"/>
<dbReference type="Gene3D" id="3.10.450.40">
    <property type="match status" value="1"/>
</dbReference>
<dbReference type="AlphaFoldDB" id="A0A4Z1QR97"/>
<dbReference type="Pfam" id="PF04965">
    <property type="entry name" value="GPW_gp25"/>
    <property type="match status" value="1"/>
</dbReference>
<keyword evidence="1" id="KW-0614">Plasmid</keyword>
<accession>A0A4Z1QR97</accession>
<proteinExistence type="predicted"/>
<evidence type="ECO:0000313" key="1">
    <source>
        <dbReference type="EMBL" id="UYZ11196.1"/>
    </source>
</evidence>